<dbReference type="NCBIfam" id="TIGR04219">
    <property type="entry name" value="OMP_w_GlyGly"/>
    <property type="match status" value="1"/>
</dbReference>
<evidence type="ECO:0000313" key="2">
    <source>
        <dbReference type="EMBL" id="EPF81694.1"/>
    </source>
</evidence>
<dbReference type="Proteomes" id="UP000014568">
    <property type="component" value="Unassembled WGS sequence"/>
</dbReference>
<accession>S3P5M6</accession>
<dbReference type="HOGENOM" id="CLU_093491_1_0_6"/>
<evidence type="ECO:0008006" key="4">
    <source>
        <dbReference type="Google" id="ProtNLM"/>
    </source>
</evidence>
<gene>
    <name evidence="2" type="ORF">F945_00024</name>
</gene>
<dbReference type="PATRIC" id="fig|421052.3.peg.23"/>
<dbReference type="InterPro" id="IPR026387">
    <property type="entry name" value="OMP_w_GlyGly"/>
</dbReference>
<sequence>MLKRHLPLLLYISCSSNAVQADFIGLHTDASNWFYHGSSLSQRSNLESDFSTDNALQLSIAFEHPLPLLPNSKIKYSQLSGTANHNPTTLAADHTELTQSNYLLYYEILDTMINLDLGIGLTHLSGQMNFFTPSTIEQYQLSSNVGALYLQASMQLPFTGLSTKTELTFSQSSDVTVKDLQAEIQYDFLRKSYLVDLGGKLGYRYMTVDLDFSEQNKVKQEFKGPYLGLNLHF</sequence>
<evidence type="ECO:0000313" key="3">
    <source>
        <dbReference type="Proteomes" id="UP000014568"/>
    </source>
</evidence>
<name>S3P5M6_9GAMM</name>
<protein>
    <recommendedName>
        <fullName evidence="4">Outer membrane protein</fullName>
    </recommendedName>
</protein>
<feature type="signal peptide" evidence="1">
    <location>
        <begin position="1"/>
        <end position="21"/>
    </location>
</feature>
<dbReference type="eggNOG" id="COG3637">
    <property type="taxonomic scope" value="Bacteria"/>
</dbReference>
<keyword evidence="3" id="KW-1185">Reference proteome</keyword>
<dbReference type="AlphaFoldDB" id="S3P5M6"/>
<keyword evidence="1" id="KW-0732">Signal</keyword>
<proteinExistence type="predicted"/>
<comment type="caution">
    <text evidence="2">The sequence shown here is derived from an EMBL/GenBank/DDBJ whole genome shotgun (WGS) entry which is preliminary data.</text>
</comment>
<organism evidence="2 3">
    <name type="scientific">Acinetobacter rudis CIP 110305</name>
    <dbReference type="NCBI Taxonomy" id="421052"/>
    <lineage>
        <taxon>Bacteria</taxon>
        <taxon>Pseudomonadati</taxon>
        <taxon>Pseudomonadota</taxon>
        <taxon>Gammaproteobacteria</taxon>
        <taxon>Moraxellales</taxon>
        <taxon>Moraxellaceae</taxon>
        <taxon>Acinetobacter</taxon>
    </lineage>
</organism>
<reference evidence="2 3" key="1">
    <citation type="submission" date="2013-06" db="EMBL/GenBank/DDBJ databases">
        <title>The Genome Sequence of Acinetobacter rudis CIP 110305.</title>
        <authorList>
            <consortium name="The Broad Institute Genome Sequencing Platform"/>
            <consortium name="The Broad Institute Genome Sequencing Center for Infectious Disease"/>
            <person name="Cerqueira G."/>
            <person name="Feldgarden M."/>
            <person name="Courvalin P."/>
            <person name="Perichon B."/>
            <person name="Grillot-Courvalin C."/>
            <person name="Clermont D."/>
            <person name="Rocha E."/>
            <person name="Yoon E.-J."/>
            <person name="Nemec A."/>
            <person name="Young S.K."/>
            <person name="Zeng Q."/>
            <person name="Gargeya S."/>
            <person name="Fitzgerald M."/>
            <person name="Abouelleil A."/>
            <person name="Alvarado L."/>
            <person name="Berlin A.M."/>
            <person name="Chapman S.B."/>
            <person name="Dewar J."/>
            <person name="Goldberg J."/>
            <person name="Griggs A."/>
            <person name="Gujja S."/>
            <person name="Hansen M."/>
            <person name="Howarth C."/>
            <person name="Imamovic A."/>
            <person name="Larimer J."/>
            <person name="McCowan C."/>
            <person name="Murphy C."/>
            <person name="Pearson M."/>
            <person name="Priest M."/>
            <person name="Roberts A."/>
            <person name="Saif S."/>
            <person name="Shea T."/>
            <person name="Sykes S."/>
            <person name="Wortman J."/>
            <person name="Nusbaum C."/>
            <person name="Birren B."/>
        </authorList>
    </citation>
    <scope>NUCLEOTIDE SEQUENCE [LARGE SCALE GENOMIC DNA]</scope>
    <source>
        <strain evidence="2 3">CIP 110305</strain>
    </source>
</reference>
<dbReference type="STRING" id="632955.GCA_000829675_00415"/>
<evidence type="ECO:0000256" key="1">
    <source>
        <dbReference type="SAM" id="SignalP"/>
    </source>
</evidence>
<feature type="chain" id="PRO_5004512551" description="Outer membrane protein" evidence="1">
    <location>
        <begin position="22"/>
        <end position="233"/>
    </location>
</feature>
<dbReference type="RefSeq" id="WP_016654480.1">
    <property type="nucleotide sequence ID" value="NZ_KE340348.1"/>
</dbReference>
<dbReference type="EMBL" id="ATGI01000001">
    <property type="protein sequence ID" value="EPF81694.1"/>
    <property type="molecule type" value="Genomic_DNA"/>
</dbReference>